<dbReference type="Proteomes" id="UP000199608">
    <property type="component" value="Unassembled WGS sequence"/>
</dbReference>
<dbReference type="RefSeq" id="WP_092229380.1">
    <property type="nucleotide sequence ID" value="NZ_FNLL01000001.1"/>
</dbReference>
<dbReference type="NCBIfam" id="NF038324">
    <property type="entry name" value="DrmB_fam"/>
    <property type="match status" value="1"/>
</dbReference>
<evidence type="ECO:0000313" key="2">
    <source>
        <dbReference type="Proteomes" id="UP000199608"/>
    </source>
</evidence>
<evidence type="ECO:0000313" key="1">
    <source>
        <dbReference type="EMBL" id="SDT83973.1"/>
    </source>
</evidence>
<reference evidence="2" key="1">
    <citation type="submission" date="2016-10" db="EMBL/GenBank/DDBJ databases">
        <authorList>
            <person name="Varghese N."/>
            <person name="Submissions S."/>
        </authorList>
    </citation>
    <scope>NUCLEOTIDE SEQUENCE [LARGE SCALE GENOMIC DNA]</scope>
    <source>
        <strain evidence="2">DSM 3384</strain>
    </source>
</reference>
<name>A0A1H2DM38_9BACT</name>
<dbReference type="AlphaFoldDB" id="A0A1H2DM38"/>
<proteinExistence type="predicted"/>
<protein>
    <recommendedName>
        <fullName evidence="3">DUF1998 domain-containing protein</fullName>
    </recommendedName>
</protein>
<dbReference type="InterPro" id="IPR047721">
    <property type="entry name" value="DrmB"/>
</dbReference>
<accession>A0A1H2DM38</accession>
<sequence>MDKNTITVGQTKTIGMCSVGAICRAGSECFVPCDISFWKDKAGKPLGKPISIVREHLKIWLKHKGFQDVELLTPPTLTHVKNKLLGNKIPVVRFPSWMVCQKCGRLHYLPWMGKKSNSVEELKCDTTRAKKICNGKLEFVTWVLVSGDGWLDDLPWANMAHYDEAANKNCRSKDQLTLTRDPHGRLTLKCDACQSQPLNLSGLRNKDFFTNRVQTMRSQPWLLERKNLENDPPVAMPLTDARIHFADIASALDIPPESRINEHDIRAKIRQHDDYQIIKDLKNNNSRTVKRTLKKIARHFQTSKDEVKKALADLNEGWPNYGIQADTVKSENEMLEAEYKAICTEYKNIQQHERFITEHQTAQWKDYLESEDIPEKTIKTGKAIEKLIIINRLREIQVFCGFTRQVGTRGNLIGPALGKKTDWLPACELYGEGIFFSLDEKKVSQWESDPLCRDRAKTIQKRLKTSGFVRNQVKATPRFILLHTIAHQIIRKLEFTSGYPVSSIKEKIFCSETINGILIYVAVPNKMGSLGGLSEHGKPDSFFKLWIKAMAKADHCTYDPICAEHEGQGPDQLNRAACHGCSLLPEVSCIYNNCLLDRQFIIGNGVNHMKGFISFIQNQP</sequence>
<organism evidence="1 2">
    <name type="scientific">Desulfobacula phenolica</name>
    <dbReference type="NCBI Taxonomy" id="90732"/>
    <lineage>
        <taxon>Bacteria</taxon>
        <taxon>Pseudomonadati</taxon>
        <taxon>Thermodesulfobacteriota</taxon>
        <taxon>Desulfobacteria</taxon>
        <taxon>Desulfobacterales</taxon>
        <taxon>Desulfobacteraceae</taxon>
        <taxon>Desulfobacula</taxon>
    </lineage>
</organism>
<keyword evidence="2" id="KW-1185">Reference proteome</keyword>
<dbReference type="EMBL" id="FNLL01000001">
    <property type="protein sequence ID" value="SDT83973.1"/>
    <property type="molecule type" value="Genomic_DNA"/>
</dbReference>
<evidence type="ECO:0008006" key="3">
    <source>
        <dbReference type="Google" id="ProtNLM"/>
    </source>
</evidence>
<gene>
    <name evidence="1" type="ORF">SAMN04487931_10178</name>
</gene>